<accession>A0A9D1NLM4</accession>
<organism evidence="1 2">
    <name type="scientific">Candidatus Spyradenecus faecavium</name>
    <dbReference type="NCBI Taxonomy" id="2840947"/>
    <lineage>
        <taxon>Bacteria</taxon>
        <taxon>Pseudomonadati</taxon>
        <taxon>Lentisphaerota</taxon>
        <taxon>Lentisphaeria</taxon>
        <taxon>Lentisphaerales</taxon>
        <taxon>Lentisphaeraceae</taxon>
        <taxon>Lentisphaeraceae incertae sedis</taxon>
        <taxon>Candidatus Spyradenecus</taxon>
    </lineage>
</organism>
<dbReference type="EMBL" id="DVOR01000069">
    <property type="protein sequence ID" value="HIV08911.1"/>
    <property type="molecule type" value="Genomic_DNA"/>
</dbReference>
<comment type="caution">
    <text evidence="1">The sequence shown here is derived from an EMBL/GenBank/DDBJ whole genome shotgun (WGS) entry which is preliminary data.</text>
</comment>
<dbReference type="Proteomes" id="UP000886845">
    <property type="component" value="Unassembled WGS sequence"/>
</dbReference>
<dbReference type="Gene3D" id="3.40.50.2000">
    <property type="entry name" value="Glycogen Phosphorylase B"/>
    <property type="match status" value="2"/>
</dbReference>
<dbReference type="AlphaFoldDB" id="A0A9D1NLM4"/>
<proteinExistence type="predicted"/>
<reference evidence="1" key="1">
    <citation type="submission" date="2020-10" db="EMBL/GenBank/DDBJ databases">
        <authorList>
            <person name="Gilroy R."/>
        </authorList>
    </citation>
    <scope>NUCLEOTIDE SEQUENCE</scope>
    <source>
        <strain evidence="1">35461</strain>
    </source>
</reference>
<name>A0A9D1NLM4_9BACT</name>
<reference evidence="1" key="2">
    <citation type="journal article" date="2021" name="PeerJ">
        <title>Extensive microbial diversity within the chicken gut microbiome revealed by metagenomics and culture.</title>
        <authorList>
            <person name="Gilroy R."/>
            <person name="Ravi A."/>
            <person name="Getino M."/>
            <person name="Pursley I."/>
            <person name="Horton D.L."/>
            <person name="Alikhan N.F."/>
            <person name="Baker D."/>
            <person name="Gharbi K."/>
            <person name="Hall N."/>
            <person name="Watson M."/>
            <person name="Adriaenssens E.M."/>
            <person name="Foster-Nyarko E."/>
            <person name="Jarju S."/>
            <person name="Secka A."/>
            <person name="Antonio M."/>
            <person name="Oren A."/>
            <person name="Chaudhuri R.R."/>
            <person name="La Ragione R."/>
            <person name="Hildebrand F."/>
            <person name="Pallen M.J."/>
        </authorList>
    </citation>
    <scope>NUCLEOTIDE SEQUENCE</scope>
    <source>
        <strain evidence="1">35461</strain>
    </source>
</reference>
<evidence type="ECO:0000313" key="1">
    <source>
        <dbReference type="EMBL" id="HIV08911.1"/>
    </source>
</evidence>
<evidence type="ECO:0000313" key="2">
    <source>
        <dbReference type="Proteomes" id="UP000886845"/>
    </source>
</evidence>
<protein>
    <submittedName>
        <fullName evidence="1">Uncharacterized protein</fullName>
    </submittedName>
</protein>
<feature type="non-terminal residue" evidence="1">
    <location>
        <position position="235"/>
    </location>
</feature>
<gene>
    <name evidence="1" type="ORF">IAC79_02195</name>
</gene>
<dbReference type="SUPFAM" id="SSF53756">
    <property type="entry name" value="UDP-Glycosyltransferase/glycogen phosphorylase"/>
    <property type="match status" value="1"/>
</dbReference>
<sequence length="235" mass="25796">MPRVLYIHTQALRAETPHARRTFEMLTLMRRAGLSVDVLTLPRGDAWPKGLADHVYRTLPVPFARSLPPYGTGLRRRWATFVTALAAARLLLHTRYDAVHCADRAVRVGTLLAWLFGVRLVFEWRTASGHDLTAWARARSKRSLRAVGLVVADAPCRPAGLRETGLLGRIAVIPPLPAPAVMPLPPPPVRPKGASQLFRLAVLSLRADLSDLADFLEALPLLAERPNLRVSIAGG</sequence>